<dbReference type="InterPro" id="IPR057744">
    <property type="entry name" value="OTAase-like"/>
</dbReference>
<protein>
    <submittedName>
        <fullName evidence="3">Imidazolonepropionase-like amidohydrolase</fullName>
    </submittedName>
</protein>
<dbReference type="InterPro" id="IPR011059">
    <property type="entry name" value="Metal-dep_hydrolase_composite"/>
</dbReference>
<dbReference type="Pfam" id="PF01979">
    <property type="entry name" value="Amidohydro_1"/>
    <property type="match status" value="1"/>
</dbReference>
<feature type="chain" id="PRO_5016233432" evidence="1">
    <location>
        <begin position="19"/>
        <end position="430"/>
    </location>
</feature>
<dbReference type="Gene3D" id="2.30.40.10">
    <property type="entry name" value="Urease, subunit C, domain 1"/>
    <property type="match status" value="1"/>
</dbReference>
<feature type="domain" description="Amidohydrolase-related" evidence="2">
    <location>
        <begin position="80"/>
        <end position="427"/>
    </location>
</feature>
<dbReference type="SUPFAM" id="SSF51556">
    <property type="entry name" value="Metallo-dependent hydrolases"/>
    <property type="match status" value="1"/>
</dbReference>
<evidence type="ECO:0000313" key="3">
    <source>
        <dbReference type="EMBL" id="PWK47299.1"/>
    </source>
</evidence>
<dbReference type="Gene3D" id="3.20.20.140">
    <property type="entry name" value="Metal-dependent hydrolases"/>
    <property type="match status" value="1"/>
</dbReference>
<evidence type="ECO:0000256" key="1">
    <source>
        <dbReference type="SAM" id="SignalP"/>
    </source>
</evidence>
<feature type="signal peptide" evidence="1">
    <location>
        <begin position="1"/>
        <end position="18"/>
    </location>
</feature>
<proteinExistence type="predicted"/>
<dbReference type="RefSeq" id="WP_245411466.1">
    <property type="nucleotide sequence ID" value="NZ_QGGU01000011.1"/>
</dbReference>
<dbReference type="InterPro" id="IPR006680">
    <property type="entry name" value="Amidohydro-rel"/>
</dbReference>
<dbReference type="CDD" id="cd01299">
    <property type="entry name" value="Met_dep_hydrolase_A"/>
    <property type="match status" value="1"/>
</dbReference>
<keyword evidence="4" id="KW-1185">Reference proteome</keyword>
<dbReference type="EMBL" id="QGGU01000011">
    <property type="protein sequence ID" value="PWK47299.1"/>
    <property type="molecule type" value="Genomic_DNA"/>
</dbReference>
<organism evidence="3 4">
    <name type="scientific">Pleionea mediterranea</name>
    <dbReference type="NCBI Taxonomy" id="523701"/>
    <lineage>
        <taxon>Bacteria</taxon>
        <taxon>Pseudomonadati</taxon>
        <taxon>Pseudomonadota</taxon>
        <taxon>Gammaproteobacteria</taxon>
        <taxon>Oceanospirillales</taxon>
        <taxon>Pleioneaceae</taxon>
        <taxon>Pleionea</taxon>
    </lineage>
</organism>
<keyword evidence="1" id="KW-0732">Signal</keyword>
<dbReference type="GO" id="GO:0016810">
    <property type="term" value="F:hydrolase activity, acting on carbon-nitrogen (but not peptide) bonds"/>
    <property type="evidence" value="ECO:0007669"/>
    <property type="project" value="InterPro"/>
</dbReference>
<evidence type="ECO:0000259" key="2">
    <source>
        <dbReference type="Pfam" id="PF01979"/>
    </source>
</evidence>
<dbReference type="InterPro" id="IPR051781">
    <property type="entry name" value="Metallo-dep_Hydrolase"/>
</dbReference>
<sequence length="430" mass="46519">MKHILTGLLMISCLPVFAQEVAAEITQEMAKKVIHAGKLIDTERGKVLEKQSIIIEGKQIVDVKPGYVSGDNIIDLKDSVVMPGLMDMHTHLMTDVTPESYTEEFFHDESYFAIKATVNAQKTLQAGFTTVRDLGSDPRVTRELSKAINSGMIPGPRMFNAGKSIATTGGHADPTNGLNYKLMKDPGPKEGVINGRADALKAVRQRYKEGADVIKLTVTGGVLSLAKSGENPQFTNGELEAVMEAAKDYDFVVAVHAHGAEGMKRAIKAGVHSVEHGTYMDDEAMRLMKKHGTYYVPTITAGKWVAEKADGYPAVVQPKARAVGPQIQKTFAKAYKKGVKIAYGTDAGVFPHGLNGREFAYMVEAGMPAMEAIQSATMESAKLLRIDNKLGSIAKGKVADIIAVKGDPLSNIKVMENVSFVMKDGKVHKE</sequence>
<dbReference type="SUPFAM" id="SSF51338">
    <property type="entry name" value="Composite domain of metallo-dependent hydrolases"/>
    <property type="match status" value="1"/>
</dbReference>
<gene>
    <name evidence="3" type="ORF">C8D97_11144</name>
</gene>
<reference evidence="3 4" key="1">
    <citation type="submission" date="2018-05" db="EMBL/GenBank/DDBJ databases">
        <title>Genomic Encyclopedia of Type Strains, Phase IV (KMG-IV): sequencing the most valuable type-strain genomes for metagenomic binning, comparative biology and taxonomic classification.</title>
        <authorList>
            <person name="Goeker M."/>
        </authorList>
    </citation>
    <scope>NUCLEOTIDE SEQUENCE [LARGE SCALE GENOMIC DNA]</scope>
    <source>
        <strain evidence="3 4">DSM 25350</strain>
    </source>
</reference>
<accession>A0A316FFU9</accession>
<dbReference type="PANTHER" id="PTHR43135">
    <property type="entry name" value="ALPHA-D-RIBOSE 1-METHYLPHOSPHONATE 5-TRIPHOSPHATE DIPHOSPHATASE"/>
    <property type="match status" value="1"/>
</dbReference>
<dbReference type="AlphaFoldDB" id="A0A316FFU9"/>
<name>A0A316FFU9_9GAMM</name>
<keyword evidence="3" id="KW-0378">Hydrolase</keyword>
<dbReference type="PANTHER" id="PTHR43135:SF3">
    <property type="entry name" value="ALPHA-D-RIBOSE 1-METHYLPHOSPHONATE 5-TRIPHOSPHATE DIPHOSPHATASE"/>
    <property type="match status" value="1"/>
</dbReference>
<evidence type="ECO:0000313" key="4">
    <source>
        <dbReference type="Proteomes" id="UP000245790"/>
    </source>
</evidence>
<dbReference type="InterPro" id="IPR032466">
    <property type="entry name" value="Metal_Hydrolase"/>
</dbReference>
<dbReference type="Proteomes" id="UP000245790">
    <property type="component" value="Unassembled WGS sequence"/>
</dbReference>
<comment type="caution">
    <text evidence="3">The sequence shown here is derived from an EMBL/GenBank/DDBJ whole genome shotgun (WGS) entry which is preliminary data.</text>
</comment>